<feature type="binding site" evidence="14">
    <location>
        <position position="200"/>
    </location>
    <ligand>
        <name>NAD(+)</name>
        <dbReference type="ChEBI" id="CHEBI:57540"/>
    </ligand>
</feature>
<dbReference type="SUPFAM" id="SSF51905">
    <property type="entry name" value="FAD/NAD(P)-binding domain"/>
    <property type="match status" value="1"/>
</dbReference>
<dbReference type="GO" id="GO:0004148">
    <property type="term" value="F:dihydrolipoyl dehydrogenase (NADH) activity"/>
    <property type="evidence" value="ECO:0007669"/>
    <property type="project" value="UniProtKB-EC"/>
</dbReference>
<evidence type="ECO:0000256" key="16">
    <source>
        <dbReference type="RuleBase" id="RU003692"/>
    </source>
</evidence>
<keyword evidence="11 16" id="KW-0676">Redox-active center</keyword>
<gene>
    <name evidence="19" type="primary">lpdA</name>
    <name evidence="19" type="ORF">QP116_01650</name>
</gene>
<reference evidence="19" key="1">
    <citation type="submission" date="2023-05" db="EMBL/GenBank/DDBJ databases">
        <title>Cataloging the Phylogenetic Diversity of Human Bladder Bacteria.</title>
        <authorList>
            <person name="Du J."/>
        </authorList>
    </citation>
    <scope>NUCLEOTIDE SEQUENCE</scope>
    <source>
        <strain evidence="19">UMB9978</strain>
    </source>
</reference>
<dbReference type="GO" id="GO:0005737">
    <property type="term" value="C:cytoplasm"/>
    <property type="evidence" value="ECO:0007669"/>
    <property type="project" value="UniProtKB-SubCell"/>
</dbReference>
<evidence type="ECO:0000259" key="17">
    <source>
        <dbReference type="Pfam" id="PF02852"/>
    </source>
</evidence>
<dbReference type="PRINTS" id="PR00411">
    <property type="entry name" value="PNDRDTASEI"/>
</dbReference>
<dbReference type="InterPro" id="IPR050151">
    <property type="entry name" value="Class-I_Pyr_Nuc-Dis_Oxidored"/>
</dbReference>
<dbReference type="PANTHER" id="PTHR22912:SF217">
    <property type="entry name" value="DIHYDROLIPOYL DEHYDROGENASE"/>
    <property type="match status" value="1"/>
</dbReference>
<evidence type="ECO:0000256" key="5">
    <source>
        <dbReference type="ARBA" id="ARBA00022490"/>
    </source>
</evidence>
<accession>A0AAP4C644</accession>
<comment type="subcellular location">
    <subcellularLocation>
        <location evidence="1">Cytoplasm</location>
    </subcellularLocation>
</comment>
<evidence type="ECO:0000256" key="10">
    <source>
        <dbReference type="ARBA" id="ARBA00023157"/>
    </source>
</evidence>
<comment type="catalytic activity">
    <reaction evidence="12 16">
        <text>N(6)-[(R)-dihydrolipoyl]-L-lysyl-[protein] + NAD(+) = N(6)-[(R)-lipoyl]-L-lysyl-[protein] + NADH + H(+)</text>
        <dbReference type="Rhea" id="RHEA:15045"/>
        <dbReference type="Rhea" id="RHEA-COMP:10474"/>
        <dbReference type="Rhea" id="RHEA-COMP:10475"/>
        <dbReference type="ChEBI" id="CHEBI:15378"/>
        <dbReference type="ChEBI" id="CHEBI:57540"/>
        <dbReference type="ChEBI" id="CHEBI:57945"/>
        <dbReference type="ChEBI" id="CHEBI:83099"/>
        <dbReference type="ChEBI" id="CHEBI:83100"/>
        <dbReference type="EC" id="1.8.1.4"/>
    </reaction>
</comment>
<dbReference type="GO" id="GO:0006103">
    <property type="term" value="P:2-oxoglutarate metabolic process"/>
    <property type="evidence" value="ECO:0007669"/>
    <property type="project" value="TreeGrafter"/>
</dbReference>
<dbReference type="Proteomes" id="UP001240483">
    <property type="component" value="Unassembled WGS sequence"/>
</dbReference>
<dbReference type="PIRSF" id="PIRSF000350">
    <property type="entry name" value="Mercury_reductase_MerA"/>
    <property type="match status" value="1"/>
</dbReference>
<evidence type="ECO:0000259" key="18">
    <source>
        <dbReference type="Pfam" id="PF07992"/>
    </source>
</evidence>
<evidence type="ECO:0000256" key="2">
    <source>
        <dbReference type="ARBA" id="ARBA00007532"/>
    </source>
</evidence>
<evidence type="ECO:0000256" key="9">
    <source>
        <dbReference type="ARBA" id="ARBA00023027"/>
    </source>
</evidence>
<dbReference type="NCBIfam" id="TIGR01350">
    <property type="entry name" value="lipoamide_DH"/>
    <property type="match status" value="1"/>
</dbReference>
<feature type="binding site" evidence="14">
    <location>
        <position position="304"/>
    </location>
    <ligand>
        <name>FAD</name>
        <dbReference type="ChEBI" id="CHEBI:57692"/>
    </ligand>
</feature>
<feature type="domain" description="Pyridine nucleotide-disulphide oxidoreductase dimerisation" evidence="17">
    <location>
        <begin position="339"/>
        <end position="446"/>
    </location>
</feature>
<name>A0AAP4C644_9MICC</name>
<keyword evidence="8 16" id="KW-0560">Oxidoreductase</keyword>
<dbReference type="InterPro" id="IPR004099">
    <property type="entry name" value="Pyr_nucl-diS_OxRdtase_dimer"/>
</dbReference>
<feature type="domain" description="FAD/NAD(P)-binding" evidence="18">
    <location>
        <begin position="9"/>
        <end position="319"/>
    </location>
</feature>
<evidence type="ECO:0000256" key="7">
    <source>
        <dbReference type="ARBA" id="ARBA00022827"/>
    </source>
</evidence>
<dbReference type="Pfam" id="PF02852">
    <property type="entry name" value="Pyr_redox_dim"/>
    <property type="match status" value="1"/>
</dbReference>
<evidence type="ECO:0000256" key="4">
    <source>
        <dbReference type="ARBA" id="ARBA00016961"/>
    </source>
</evidence>
<dbReference type="InterPro" id="IPR023753">
    <property type="entry name" value="FAD/NAD-binding_dom"/>
</dbReference>
<organism evidence="19 20">
    <name type="scientific">Pseudoglutamicibacter cumminsii</name>
    <dbReference type="NCBI Taxonomy" id="156979"/>
    <lineage>
        <taxon>Bacteria</taxon>
        <taxon>Bacillati</taxon>
        <taxon>Actinomycetota</taxon>
        <taxon>Actinomycetes</taxon>
        <taxon>Micrococcales</taxon>
        <taxon>Micrococcaceae</taxon>
        <taxon>Pseudoglutamicibacter</taxon>
    </lineage>
</organism>
<evidence type="ECO:0000256" key="14">
    <source>
        <dbReference type="PIRSR" id="PIRSR000350-3"/>
    </source>
</evidence>
<dbReference type="InterPro" id="IPR001100">
    <property type="entry name" value="Pyr_nuc-diS_OxRdtase"/>
</dbReference>
<dbReference type="AlphaFoldDB" id="A0AAP4C644"/>
<feature type="binding site" evidence="14">
    <location>
        <position position="55"/>
    </location>
    <ligand>
        <name>FAD</name>
        <dbReference type="ChEBI" id="CHEBI:57692"/>
    </ligand>
</feature>
<feature type="active site" description="Proton acceptor" evidence="13">
    <location>
        <position position="437"/>
    </location>
</feature>
<evidence type="ECO:0000256" key="8">
    <source>
        <dbReference type="ARBA" id="ARBA00023002"/>
    </source>
</evidence>
<dbReference type="EMBL" id="JASODW010000001">
    <property type="protein sequence ID" value="MDK6274457.1"/>
    <property type="molecule type" value="Genomic_DNA"/>
</dbReference>
<dbReference type="PANTHER" id="PTHR22912">
    <property type="entry name" value="DISULFIDE OXIDOREDUCTASE"/>
    <property type="match status" value="1"/>
</dbReference>
<feature type="binding site" evidence="14">
    <location>
        <position position="118"/>
    </location>
    <ligand>
        <name>FAD</name>
        <dbReference type="ChEBI" id="CHEBI:57692"/>
    </ligand>
</feature>
<feature type="binding site" evidence="14">
    <location>
        <begin position="177"/>
        <end position="184"/>
    </location>
    <ligand>
        <name>NAD(+)</name>
        <dbReference type="ChEBI" id="CHEBI:57540"/>
    </ligand>
</feature>
<dbReference type="PRINTS" id="PR00368">
    <property type="entry name" value="FADPNR"/>
</dbReference>
<evidence type="ECO:0000256" key="6">
    <source>
        <dbReference type="ARBA" id="ARBA00022630"/>
    </source>
</evidence>
<evidence type="ECO:0000256" key="11">
    <source>
        <dbReference type="ARBA" id="ARBA00023284"/>
    </source>
</evidence>
<dbReference type="InterPro" id="IPR016156">
    <property type="entry name" value="FAD/NAD-linked_Rdtase_dimer_sf"/>
</dbReference>
<keyword evidence="14" id="KW-0547">Nucleotide-binding</keyword>
<dbReference type="Gene3D" id="3.30.390.30">
    <property type="match status" value="1"/>
</dbReference>
<comment type="caution">
    <text evidence="19">The sequence shown here is derived from an EMBL/GenBank/DDBJ whole genome shotgun (WGS) entry which is preliminary data.</text>
</comment>
<evidence type="ECO:0000256" key="3">
    <source>
        <dbReference type="ARBA" id="ARBA00012608"/>
    </source>
</evidence>
<dbReference type="Pfam" id="PF07992">
    <property type="entry name" value="Pyr_redox_2"/>
    <property type="match status" value="1"/>
</dbReference>
<comment type="similarity">
    <text evidence="2 16">Belongs to the class-I pyridine nucleotide-disulfide oxidoreductase family.</text>
</comment>
<dbReference type="Gene3D" id="3.50.50.60">
    <property type="entry name" value="FAD/NAD(P)-binding domain"/>
    <property type="match status" value="2"/>
</dbReference>
<evidence type="ECO:0000313" key="20">
    <source>
        <dbReference type="Proteomes" id="UP001240483"/>
    </source>
</evidence>
<comment type="miscellaneous">
    <text evidence="16">The active site is a redox-active disulfide bond.</text>
</comment>
<evidence type="ECO:0000256" key="1">
    <source>
        <dbReference type="ARBA" id="ARBA00004496"/>
    </source>
</evidence>
<feature type="disulfide bond" description="Redox-active" evidence="15">
    <location>
        <begin position="46"/>
        <end position="51"/>
    </location>
</feature>
<dbReference type="EC" id="1.8.1.4" evidence="3 16"/>
<dbReference type="GO" id="GO:0050660">
    <property type="term" value="F:flavin adenine dinucleotide binding"/>
    <property type="evidence" value="ECO:0007669"/>
    <property type="project" value="InterPro"/>
</dbReference>
<keyword evidence="6 16" id="KW-0285">Flavoprotein</keyword>
<dbReference type="PROSITE" id="PS00076">
    <property type="entry name" value="PYRIDINE_REDOX_1"/>
    <property type="match status" value="1"/>
</dbReference>
<evidence type="ECO:0000313" key="19">
    <source>
        <dbReference type="EMBL" id="MDK6274457.1"/>
    </source>
</evidence>
<keyword evidence="5" id="KW-0963">Cytoplasm</keyword>
<keyword evidence="7 14" id="KW-0274">FAD</keyword>
<feature type="binding site" evidence="14">
    <location>
        <position position="264"/>
    </location>
    <ligand>
        <name>NAD(+)</name>
        <dbReference type="ChEBI" id="CHEBI:57540"/>
    </ligand>
</feature>
<proteinExistence type="inferred from homology"/>
<evidence type="ECO:0000256" key="12">
    <source>
        <dbReference type="ARBA" id="ARBA00049187"/>
    </source>
</evidence>
<dbReference type="InterPro" id="IPR012999">
    <property type="entry name" value="Pyr_OxRdtase_I_AS"/>
</dbReference>
<evidence type="ECO:0000256" key="15">
    <source>
        <dbReference type="PIRSR" id="PIRSR000350-4"/>
    </source>
</evidence>
<dbReference type="RefSeq" id="WP_285332418.1">
    <property type="nucleotide sequence ID" value="NZ_JASODW010000001.1"/>
</dbReference>
<dbReference type="InterPro" id="IPR006258">
    <property type="entry name" value="Lipoamide_DH"/>
</dbReference>
<comment type="cofactor">
    <cofactor evidence="14 16">
        <name>FAD</name>
        <dbReference type="ChEBI" id="CHEBI:57692"/>
    </cofactor>
    <text evidence="14 16">Binds 1 FAD per subunit.</text>
</comment>
<sequence>MAESATTEFDVLVLGGGSAGYSAALRSAQLGMKVGLVERSKLGGTCLHTGCIPTKAYLHSAELADEARTASKYGVNTTLDSIDMAAVKKNKDTIVQGKFRGLSGLIKMRKIEVIEGEGKLTSPDTVTVDSTEYKGKNIVLATGSKTKTMGIDITGRVITSTEALEMDYLPESAIVLGGGVIGVEFASMWNSFGVDVTVVEGLSSLVPNEDPSIIKVLEREFKKKGIKSKTGVFFEEVTQDDDKATVKLADGTSLEADLVLVAVGRAPVTEGFGYEEQGIEVDRGFVITNERLHTGVGNIYAIGDIVPGVQLAHRGYQHGIFVAEEIAGKNPVIVEDINIPKVTFCEPEIMSVGYSQPKAEEKFGKDNIEVAEYNLAGNGKSSILGTGGIVKMIRVKEGPIVGVTGIGGRFGEQIGEAQLIVNWEAYPEDVAHLVHAHPTQNESLGEVALALAGKPLHG</sequence>
<evidence type="ECO:0000256" key="13">
    <source>
        <dbReference type="PIRSR" id="PIRSR000350-2"/>
    </source>
</evidence>
<feature type="binding site" evidence="14">
    <location>
        <begin position="142"/>
        <end position="144"/>
    </location>
    <ligand>
        <name>FAD</name>
        <dbReference type="ChEBI" id="CHEBI:57692"/>
    </ligand>
</feature>
<dbReference type="SUPFAM" id="SSF55424">
    <property type="entry name" value="FAD/NAD-linked reductases, dimerisation (C-terminal) domain"/>
    <property type="match status" value="1"/>
</dbReference>
<dbReference type="InterPro" id="IPR036188">
    <property type="entry name" value="FAD/NAD-bd_sf"/>
</dbReference>
<keyword evidence="9 14" id="KW-0520">NAD</keyword>
<keyword evidence="10" id="KW-1015">Disulfide bond</keyword>
<protein>
    <recommendedName>
        <fullName evidence="4 16">Dihydrolipoyl dehydrogenase</fullName>
        <ecNumber evidence="3 16">1.8.1.4</ecNumber>
    </recommendedName>
</protein>